<protein>
    <submittedName>
        <fullName evidence="1">Uncharacterized protein</fullName>
    </submittedName>
</protein>
<organism evidence="1">
    <name type="scientific">bioreactor metagenome</name>
    <dbReference type="NCBI Taxonomy" id="1076179"/>
    <lineage>
        <taxon>unclassified sequences</taxon>
        <taxon>metagenomes</taxon>
        <taxon>ecological metagenomes</taxon>
    </lineage>
</organism>
<gene>
    <name evidence="1" type="ORF">SDC9_118945</name>
</gene>
<dbReference type="EMBL" id="VSSQ01024451">
    <property type="protein sequence ID" value="MPM71973.1"/>
    <property type="molecule type" value="Genomic_DNA"/>
</dbReference>
<dbReference type="AlphaFoldDB" id="A0A645C8F2"/>
<reference evidence="1" key="1">
    <citation type="submission" date="2019-08" db="EMBL/GenBank/DDBJ databases">
        <authorList>
            <person name="Kucharzyk K."/>
            <person name="Murdoch R.W."/>
            <person name="Higgins S."/>
            <person name="Loffler F."/>
        </authorList>
    </citation>
    <scope>NUCLEOTIDE SEQUENCE</scope>
</reference>
<comment type="caution">
    <text evidence="1">The sequence shown here is derived from an EMBL/GenBank/DDBJ whole genome shotgun (WGS) entry which is preliminary data.</text>
</comment>
<evidence type="ECO:0000313" key="1">
    <source>
        <dbReference type="EMBL" id="MPM71973.1"/>
    </source>
</evidence>
<name>A0A645C8F2_9ZZZZ</name>
<accession>A0A645C8F2</accession>
<sequence>MDHPSVPKTGYVVKMDIRLRNDIPALNDEVRLMLGGKVVNILPYLKVGDAWTTGGDWKTITIPLSAWTDLADPTPVKGGEWGIATWINTSNFTGFCIDNIRYEKASALSGASRLY</sequence>
<proteinExistence type="predicted"/>